<keyword evidence="2" id="KW-1185">Reference proteome</keyword>
<protein>
    <recommendedName>
        <fullName evidence="3">Lipoprotein</fullName>
    </recommendedName>
</protein>
<dbReference type="PROSITE" id="PS51257">
    <property type="entry name" value="PROKAR_LIPOPROTEIN"/>
    <property type="match status" value="1"/>
</dbReference>
<gene>
    <name evidence="1" type="ORF">CCAND38_110013</name>
</gene>
<evidence type="ECO:0000313" key="1">
    <source>
        <dbReference type="EMBL" id="CEN43503.1"/>
    </source>
</evidence>
<accession>A0A0B7I153</accession>
<dbReference type="Proteomes" id="UP000045051">
    <property type="component" value="Unassembled WGS sequence"/>
</dbReference>
<evidence type="ECO:0000313" key="2">
    <source>
        <dbReference type="Proteomes" id="UP000045051"/>
    </source>
</evidence>
<organism evidence="1 2">
    <name type="scientific">Capnocytophaga canis</name>
    <dbReference type="NCBI Taxonomy" id="1848903"/>
    <lineage>
        <taxon>Bacteria</taxon>
        <taxon>Pseudomonadati</taxon>
        <taxon>Bacteroidota</taxon>
        <taxon>Flavobacteriia</taxon>
        <taxon>Flavobacteriales</taxon>
        <taxon>Flavobacteriaceae</taxon>
        <taxon>Capnocytophaga</taxon>
    </lineage>
</organism>
<name>A0A0B7I153_9FLAO</name>
<proteinExistence type="predicted"/>
<dbReference type="EMBL" id="CDOI01000013">
    <property type="protein sequence ID" value="CEN43503.1"/>
    <property type="molecule type" value="Genomic_DNA"/>
</dbReference>
<dbReference type="AlphaFoldDB" id="A0A0B7I153"/>
<evidence type="ECO:0008006" key="3">
    <source>
        <dbReference type="Google" id="ProtNLM"/>
    </source>
</evidence>
<reference evidence="1 2" key="1">
    <citation type="submission" date="2015-01" db="EMBL/GenBank/DDBJ databases">
        <authorList>
            <person name="Xiang T."/>
            <person name="Song Y."/>
            <person name="Huang L."/>
            <person name="Wang B."/>
            <person name="Wu P."/>
        </authorList>
    </citation>
    <scope>NUCLEOTIDE SEQUENCE [LARGE SCALE GENOMIC DNA]</scope>
    <source>
        <strain evidence="1 2">CcD38</strain>
    </source>
</reference>
<dbReference type="RefSeq" id="WP_052458063.1">
    <property type="nucleotide sequence ID" value="NZ_CDOI01000013.1"/>
</dbReference>
<sequence length="296" mass="34253">MKHFFKFSIASFLVIVGTSCSKNAPEPHPEGEHEATAKMEVIFTEGHTHHGNKFYGDEEIKELKYLKKIQKITFILEENKLNMEGAPVRLKKGKHYGVEIIHYNVEGKRINSEFISDTEARIHQHFFMMEEAKTTDGRPTPTMNQVLEYTYRDTNPEDKYINEKGVKLLKRTWDAKNPTENDPIGLKGFFYVKENYMTFMLRITLAHFTGIGKTKLKEDGSLYAFNELPSGSRFYEADVNVRIPVRIYTEEQSPDSVFKADAAKEFGVTEDEIQKDLDHIARHKHEEGHSHRGIHL</sequence>